<evidence type="ECO:0000313" key="2">
    <source>
        <dbReference type="EMBL" id="CUO60732.1"/>
    </source>
</evidence>
<evidence type="ECO:0000313" key="4">
    <source>
        <dbReference type="Proteomes" id="UP000095657"/>
    </source>
</evidence>
<feature type="domain" description="DUF1266" evidence="1">
    <location>
        <begin position="57"/>
        <end position="222"/>
    </location>
</feature>
<dbReference type="STRING" id="47678.ERS852494_00308"/>
<organism evidence="2 4">
    <name type="scientific">Bacteroides caccae</name>
    <dbReference type="NCBI Taxonomy" id="47678"/>
    <lineage>
        <taxon>Bacteria</taxon>
        <taxon>Pseudomonadati</taxon>
        <taxon>Bacteroidota</taxon>
        <taxon>Bacteroidia</taxon>
        <taxon>Bacteroidales</taxon>
        <taxon>Bacteroidaceae</taxon>
        <taxon>Bacteroides</taxon>
    </lineage>
</organism>
<proteinExistence type="predicted"/>
<dbReference type="Pfam" id="PF06889">
    <property type="entry name" value="DUF1266"/>
    <property type="match status" value="1"/>
</dbReference>
<accession>A0A174GDT3</accession>
<reference evidence="4 5" key="1">
    <citation type="submission" date="2015-09" db="EMBL/GenBank/DDBJ databases">
        <authorList>
            <consortium name="Pathogen Informatics"/>
        </authorList>
    </citation>
    <scope>NUCLEOTIDE SEQUENCE [LARGE SCALE GENOMIC DNA]</scope>
    <source>
        <strain evidence="2 4">2789STDY5834880</strain>
        <strain evidence="3 5">2789STDY5834946</strain>
    </source>
</reference>
<gene>
    <name evidence="2" type="ORF">ERS852494_00308</name>
    <name evidence="3" type="ORF">ERS852558_01266</name>
</gene>
<evidence type="ECO:0000313" key="5">
    <source>
        <dbReference type="Proteomes" id="UP000095725"/>
    </source>
</evidence>
<dbReference type="RefSeq" id="WP_055170196.1">
    <property type="nucleotide sequence ID" value="NZ_CP081920.1"/>
</dbReference>
<dbReference type="EMBL" id="CZBL01000004">
    <property type="protein sequence ID" value="CUP90475.1"/>
    <property type="molecule type" value="Genomic_DNA"/>
</dbReference>
<evidence type="ECO:0000313" key="3">
    <source>
        <dbReference type="EMBL" id="CUP90475.1"/>
    </source>
</evidence>
<protein>
    <recommendedName>
        <fullName evidence="1">DUF1266 domain-containing protein</fullName>
    </recommendedName>
</protein>
<dbReference type="EMBL" id="CZAI01000001">
    <property type="protein sequence ID" value="CUO60732.1"/>
    <property type="molecule type" value="Genomic_DNA"/>
</dbReference>
<evidence type="ECO:0000259" key="1">
    <source>
        <dbReference type="Pfam" id="PF06889"/>
    </source>
</evidence>
<name>A0A174GDT3_9BACE</name>
<dbReference type="Proteomes" id="UP000095657">
    <property type="component" value="Unassembled WGS sequence"/>
</dbReference>
<sequence length="225" mass="26241">MEAHIQALRINRNPLNLVLGTKRKLGLRIGYMEAALKGFYLNSIETGVHPQKLTRLLSEEFHCVDTESTNGLLQFLTNEGDRVPYQIMLPYLLSSDNINEFETIIHKRFFGVERFVRQGNNLYRFVKYTEERRDPIIWINDLERGIDAWDMGILVNLARAAYEIGYITKGQAWEHIEQAGILCSEILRSPEEIDKSFLLGRAMQSEKIEDWDHLLSCYLLLNKHR</sequence>
<dbReference type="Proteomes" id="UP000095725">
    <property type="component" value="Unassembled WGS sequence"/>
</dbReference>
<dbReference type="InterPro" id="IPR009677">
    <property type="entry name" value="DUF1266"/>
</dbReference>
<dbReference type="AlphaFoldDB" id="A0A174GDT3"/>